<dbReference type="AlphaFoldDB" id="A0A7W7N886"/>
<keyword evidence="3" id="KW-1185">Reference proteome</keyword>
<sequence length="415" mass="47155">MLQDYLNANLLSVVTDEDFKKLKKASDEVAKKLGKNKNKTVSYILVAIDPEVLADETDIVEVKDIIIKNWSTFLTNAKDTPVTYVRAVILEAVKNVCAADSDYSMIIWMVCRNIIQYKKLIGEEKEIIYGFLQKIGSDLNSQATEKWRLKADSTASKLNIELKTIEKYLVNDDNLIKYFEDAVGPHNEAGAANFASPNPNWPNAGANWSYEFPKRASKGIKNVIDLSLKAIATVVNENKNAIESSLKNALTIINEDNNSLTSLQLRSELLWWKEAAYSESFDKSYSEIDREYLEIALAYDYSGLIPVLYPKSADYFLKETFKDIINDSIEEITFKDYLIGIQEKSIELKAVLPEVTILDQKLTLSGFINGLVWNKYTLDNFQSLVGVSLDEKLLKINLIVWLFHDMQINKILIKK</sequence>
<dbReference type="Proteomes" id="UP000561681">
    <property type="component" value="Unassembled WGS sequence"/>
</dbReference>
<accession>A0A7W7N886</accession>
<dbReference type="EMBL" id="JACHLD010000003">
    <property type="protein sequence ID" value="MBB4802112.1"/>
    <property type="molecule type" value="Genomic_DNA"/>
</dbReference>
<protein>
    <recommendedName>
        <fullName evidence="1">GTPase-associated system helical domain-containing protein</fullName>
    </recommendedName>
</protein>
<gene>
    <name evidence="2" type="ORF">HNP37_002185</name>
</gene>
<dbReference type="RefSeq" id="WP_184161328.1">
    <property type="nucleotide sequence ID" value="NZ_JACHLD010000003.1"/>
</dbReference>
<comment type="caution">
    <text evidence="2">The sequence shown here is derived from an EMBL/GenBank/DDBJ whole genome shotgun (WGS) entry which is preliminary data.</text>
</comment>
<evidence type="ECO:0000313" key="3">
    <source>
        <dbReference type="Proteomes" id="UP000561681"/>
    </source>
</evidence>
<dbReference type="Pfam" id="PF19994">
    <property type="entry name" value="GASH"/>
    <property type="match status" value="1"/>
</dbReference>
<proteinExistence type="predicted"/>
<organism evidence="2 3">
    <name type="scientific">Flavobacterium nitrogenifigens</name>
    <dbReference type="NCBI Taxonomy" id="1617283"/>
    <lineage>
        <taxon>Bacteria</taxon>
        <taxon>Pseudomonadati</taxon>
        <taxon>Bacteroidota</taxon>
        <taxon>Flavobacteriia</taxon>
        <taxon>Flavobacteriales</taxon>
        <taxon>Flavobacteriaceae</taxon>
        <taxon>Flavobacterium</taxon>
    </lineage>
</organism>
<evidence type="ECO:0000259" key="1">
    <source>
        <dbReference type="Pfam" id="PF19994"/>
    </source>
</evidence>
<evidence type="ECO:0000313" key="2">
    <source>
        <dbReference type="EMBL" id="MBB4802112.1"/>
    </source>
</evidence>
<feature type="domain" description="GTPase-associated system helical" evidence="1">
    <location>
        <begin position="2"/>
        <end position="409"/>
    </location>
</feature>
<dbReference type="InterPro" id="IPR045523">
    <property type="entry name" value="GASH"/>
</dbReference>
<name>A0A7W7N886_9FLAO</name>
<reference evidence="2 3" key="1">
    <citation type="submission" date="2020-08" db="EMBL/GenBank/DDBJ databases">
        <title>Functional genomics of gut bacteria from endangered species of beetles.</title>
        <authorList>
            <person name="Carlos-Shanley C."/>
        </authorList>
    </citation>
    <scope>NUCLEOTIDE SEQUENCE [LARGE SCALE GENOMIC DNA]</scope>
    <source>
        <strain evidence="2 3">S00142</strain>
    </source>
</reference>